<name>A0A1X7K5Q6_9SPHI</name>
<dbReference type="OrthoDB" id="881421at2"/>
<evidence type="ECO:0000313" key="2">
    <source>
        <dbReference type="Proteomes" id="UP000192980"/>
    </source>
</evidence>
<gene>
    <name evidence="1" type="ORF">SAMN05660862_2534</name>
</gene>
<protein>
    <submittedName>
        <fullName evidence="1">Uncharacterized protein</fullName>
    </submittedName>
</protein>
<organism evidence="1 2">
    <name type="scientific">Sphingobacterium psychroaquaticum</name>
    <dbReference type="NCBI Taxonomy" id="561061"/>
    <lineage>
        <taxon>Bacteria</taxon>
        <taxon>Pseudomonadati</taxon>
        <taxon>Bacteroidota</taxon>
        <taxon>Sphingobacteriia</taxon>
        <taxon>Sphingobacteriales</taxon>
        <taxon>Sphingobacteriaceae</taxon>
        <taxon>Sphingobacterium</taxon>
    </lineage>
</organism>
<dbReference type="EMBL" id="FXAU01000004">
    <property type="protein sequence ID" value="SMG35651.1"/>
    <property type="molecule type" value="Genomic_DNA"/>
</dbReference>
<accession>A0A1X7K5Q6</accession>
<reference evidence="1 2" key="1">
    <citation type="submission" date="2017-04" db="EMBL/GenBank/DDBJ databases">
        <authorList>
            <person name="Afonso C.L."/>
            <person name="Miller P.J."/>
            <person name="Scott M.A."/>
            <person name="Spackman E."/>
            <person name="Goraichik I."/>
            <person name="Dimitrov K.M."/>
            <person name="Suarez D.L."/>
            <person name="Swayne D.E."/>
        </authorList>
    </citation>
    <scope>NUCLEOTIDE SEQUENCE [LARGE SCALE GENOMIC DNA]</scope>
    <source>
        <strain evidence="1 2">DSM 22418</strain>
    </source>
</reference>
<sequence length="143" mass="16443">MKELFLYLRAKIMAIPTINWVDLDKGQLNQYDSRPSIDFPAVLLKIEYPSTSKISRKQQQCNVLITATLAFDFMDDTDSITEEEPLSKSLQVYDIASQLHETLQGHIDNAIIRSPMDRVNLRDPNRVDTIKVITQTYRTKIIG</sequence>
<keyword evidence="2" id="KW-1185">Reference proteome</keyword>
<dbReference type="AlphaFoldDB" id="A0A1X7K5Q6"/>
<dbReference type="STRING" id="561061.SAMN05660862_2534"/>
<dbReference type="Proteomes" id="UP000192980">
    <property type="component" value="Unassembled WGS sequence"/>
</dbReference>
<dbReference type="RefSeq" id="WP_085473266.1">
    <property type="nucleotide sequence ID" value="NZ_FXAU01000004.1"/>
</dbReference>
<evidence type="ECO:0000313" key="1">
    <source>
        <dbReference type="EMBL" id="SMG35651.1"/>
    </source>
</evidence>
<proteinExistence type="predicted"/>